<evidence type="ECO:0000313" key="4">
    <source>
        <dbReference type="EMBL" id="ONK75674.1"/>
    </source>
</evidence>
<dbReference type="OMA" id="TQECCFF"/>
<dbReference type="EMBL" id="CM007383">
    <property type="protein sequence ID" value="ONK75674.1"/>
    <property type="molecule type" value="Genomic_DNA"/>
</dbReference>
<dbReference type="Gramene" id="ONK75674">
    <property type="protein sequence ID" value="ONK75674"/>
    <property type="gene ID" value="A4U43_C03F19350"/>
</dbReference>
<accession>A0A5P1FCB1</accession>
<keyword evidence="5" id="KW-1185">Reference proteome</keyword>
<gene>
    <name evidence="4" type="ORF">A4U43_C03F19350</name>
</gene>
<dbReference type="InterPro" id="IPR036754">
    <property type="entry name" value="YbaK/aa-tRNA-synt-asso_dom_sf"/>
</dbReference>
<dbReference type="SUPFAM" id="SSF55826">
    <property type="entry name" value="YbaK/ProRS associated domain"/>
    <property type="match status" value="1"/>
</dbReference>
<comment type="similarity">
    <text evidence="1">Belongs to the PRORSD1 family.</text>
</comment>
<dbReference type="Pfam" id="PF04073">
    <property type="entry name" value="tRNA_edit"/>
    <property type="match status" value="1"/>
</dbReference>
<dbReference type="InterPro" id="IPR040285">
    <property type="entry name" value="ProX/PRXD1"/>
</dbReference>
<proteinExistence type="inferred from homology"/>
<reference evidence="5" key="1">
    <citation type="journal article" date="2017" name="Nat. Commun.">
        <title>The asparagus genome sheds light on the origin and evolution of a young Y chromosome.</title>
        <authorList>
            <person name="Harkess A."/>
            <person name="Zhou J."/>
            <person name="Xu C."/>
            <person name="Bowers J.E."/>
            <person name="Van der Hulst R."/>
            <person name="Ayyampalayam S."/>
            <person name="Mercati F."/>
            <person name="Riccardi P."/>
            <person name="McKain M.R."/>
            <person name="Kakrana A."/>
            <person name="Tang H."/>
            <person name="Ray J."/>
            <person name="Groenendijk J."/>
            <person name="Arikit S."/>
            <person name="Mathioni S.M."/>
            <person name="Nakano M."/>
            <person name="Shan H."/>
            <person name="Telgmann-Rauber A."/>
            <person name="Kanno A."/>
            <person name="Yue Z."/>
            <person name="Chen H."/>
            <person name="Li W."/>
            <person name="Chen Y."/>
            <person name="Xu X."/>
            <person name="Zhang Y."/>
            <person name="Luo S."/>
            <person name="Chen H."/>
            <person name="Gao J."/>
            <person name="Mao Z."/>
            <person name="Pires J.C."/>
            <person name="Luo M."/>
            <person name="Kudrna D."/>
            <person name="Wing R.A."/>
            <person name="Meyers B.C."/>
            <person name="Yi K."/>
            <person name="Kong H."/>
            <person name="Lavrijsen P."/>
            <person name="Sunseri F."/>
            <person name="Falavigna A."/>
            <person name="Ye Y."/>
            <person name="Leebens-Mack J.H."/>
            <person name="Chen G."/>
        </authorList>
    </citation>
    <scope>NUCLEOTIDE SEQUENCE [LARGE SCALE GENOMIC DNA]</scope>
    <source>
        <strain evidence="5">cv. DH0086</strain>
    </source>
</reference>
<evidence type="ECO:0000259" key="3">
    <source>
        <dbReference type="Pfam" id="PF04073"/>
    </source>
</evidence>
<protein>
    <recommendedName>
        <fullName evidence="3">YbaK/aminoacyl-tRNA synthetase-associated domain-containing protein</fullName>
    </recommendedName>
</protein>
<dbReference type="InterPro" id="IPR007214">
    <property type="entry name" value="YbaK/aa-tRNA-synth-assoc-dom"/>
</dbReference>
<feature type="non-terminal residue" evidence="4">
    <location>
        <position position="1"/>
    </location>
</feature>
<feature type="compositionally biased region" description="Polar residues" evidence="2">
    <location>
        <begin position="222"/>
        <end position="243"/>
    </location>
</feature>
<dbReference type="Proteomes" id="UP000243459">
    <property type="component" value="Chromosome 3"/>
</dbReference>
<dbReference type="PANTHER" id="PTHR31423:SF3">
    <property type="entry name" value="PROLYL-TRNA SYNTHETASE ASSOCIATED DOMAIN-CONTAINING PROTEIN 1-RELATED"/>
    <property type="match status" value="1"/>
</dbReference>
<dbReference type="Gene3D" id="3.90.960.10">
    <property type="entry name" value="YbaK/aminoacyl-tRNA synthetase-associated domain"/>
    <property type="match status" value="1"/>
</dbReference>
<dbReference type="CDD" id="cd04335">
    <property type="entry name" value="PrdX_deacylase"/>
    <property type="match status" value="1"/>
</dbReference>
<dbReference type="FunFam" id="3.90.960.10:FF:000005">
    <property type="entry name" value="Putative prolyl-tRNA synthetase"/>
    <property type="match status" value="1"/>
</dbReference>
<dbReference type="GO" id="GO:0002161">
    <property type="term" value="F:aminoacyl-tRNA deacylase activity"/>
    <property type="evidence" value="ECO:0007669"/>
    <property type="project" value="InterPro"/>
</dbReference>
<name>A0A5P1FCB1_ASPOF</name>
<feature type="region of interest" description="Disordered" evidence="2">
    <location>
        <begin position="214"/>
        <end position="243"/>
    </location>
</feature>
<dbReference type="AlphaFoldDB" id="A0A5P1FCB1"/>
<dbReference type="PANTHER" id="PTHR31423">
    <property type="entry name" value="YBAK DOMAIN-CONTAINING PROTEIN"/>
    <property type="match status" value="1"/>
</dbReference>
<feature type="domain" description="YbaK/aminoacyl-tRNA synthetase-associated" evidence="3">
    <location>
        <begin position="11"/>
        <end position="138"/>
    </location>
</feature>
<evidence type="ECO:0000313" key="5">
    <source>
        <dbReference type="Proteomes" id="UP000243459"/>
    </source>
</evidence>
<evidence type="ECO:0000256" key="2">
    <source>
        <dbReference type="SAM" id="MobiDB-lite"/>
    </source>
</evidence>
<evidence type="ECO:0000256" key="1">
    <source>
        <dbReference type="ARBA" id="ARBA00010201"/>
    </source>
</evidence>
<organism evidence="4 5">
    <name type="scientific">Asparagus officinalis</name>
    <name type="common">Garden asparagus</name>
    <dbReference type="NCBI Taxonomy" id="4686"/>
    <lineage>
        <taxon>Eukaryota</taxon>
        <taxon>Viridiplantae</taxon>
        <taxon>Streptophyta</taxon>
        <taxon>Embryophyta</taxon>
        <taxon>Tracheophyta</taxon>
        <taxon>Spermatophyta</taxon>
        <taxon>Magnoliopsida</taxon>
        <taxon>Liliopsida</taxon>
        <taxon>Asparagales</taxon>
        <taxon>Asparagaceae</taxon>
        <taxon>Asparagoideae</taxon>
        <taxon>Asparagus</taxon>
    </lineage>
</organism>
<sequence>ELQIDFDCYDHPAVLTVEAAGKHVGHLGGAFCKNLLLKDKKHRFYVVSALSGTNIDLKVLSQRLGLGKGGLRMAPEEALQELLQVPLGCVTPFALINESARTVSLLLDQGLKAHECCLFHPLSNDSTISLSPSSLDKFLTSIGRKPSYVDLEANTKVGKENPPDLADLVQSEVSSLSSQMEKVVSIQNNVSVGKSSDLTESSIQMEKAVSAQNCAVGKKSTNHTGAASKTKATPQKSLNTSNASNDAANVAKFVREVIDKTAAVVLSEINKADDQKKESHDSSVVDAVRKQITSDLENLTVILKNTAYTQGFQAGLQSSLPRKLG</sequence>